<dbReference type="PANTHER" id="PTHR44858:SF17">
    <property type="match status" value="1"/>
</dbReference>
<proteinExistence type="predicted"/>
<dbReference type="Proteomes" id="UP000261704">
    <property type="component" value="Chromosome"/>
</dbReference>
<dbReference type="EMBL" id="CP032125">
    <property type="protein sequence ID" value="AXX96802.1"/>
    <property type="molecule type" value="Genomic_DNA"/>
</dbReference>
<evidence type="ECO:0000313" key="5">
    <source>
        <dbReference type="Proteomes" id="UP000261704"/>
    </source>
</evidence>
<dbReference type="SMART" id="SM00028">
    <property type="entry name" value="TPR"/>
    <property type="match status" value="6"/>
</dbReference>
<feature type="repeat" description="TPR" evidence="3">
    <location>
        <begin position="337"/>
        <end position="370"/>
    </location>
</feature>
<evidence type="ECO:0000256" key="1">
    <source>
        <dbReference type="ARBA" id="ARBA00022737"/>
    </source>
</evidence>
<dbReference type="KEGG" id="pamo:BAR1_01945"/>
<dbReference type="InterPro" id="IPR011990">
    <property type="entry name" value="TPR-like_helical_dom_sf"/>
</dbReference>
<dbReference type="Gene3D" id="1.25.40.10">
    <property type="entry name" value="Tetratricopeptide repeat domain"/>
    <property type="match status" value="2"/>
</dbReference>
<dbReference type="PROSITE" id="PS50005">
    <property type="entry name" value="TPR"/>
    <property type="match status" value="3"/>
</dbReference>
<keyword evidence="1" id="KW-0677">Repeat</keyword>
<evidence type="ECO:0000256" key="3">
    <source>
        <dbReference type="PROSITE-ProRule" id="PRU00339"/>
    </source>
</evidence>
<feature type="repeat" description="TPR" evidence="3">
    <location>
        <begin position="444"/>
        <end position="477"/>
    </location>
</feature>
<dbReference type="InterPro" id="IPR050498">
    <property type="entry name" value="Ycf3"/>
</dbReference>
<keyword evidence="2 3" id="KW-0802">TPR repeat</keyword>
<evidence type="ECO:0000256" key="2">
    <source>
        <dbReference type="ARBA" id="ARBA00022803"/>
    </source>
</evidence>
<name>A0A347UD74_9RHOB</name>
<dbReference type="OrthoDB" id="9766710at2"/>
<dbReference type="InterPro" id="IPR019734">
    <property type="entry name" value="TPR_rpt"/>
</dbReference>
<reference evidence="4 5" key="1">
    <citation type="submission" date="2018-09" db="EMBL/GenBank/DDBJ databases">
        <title>Profundibacter amoris BAR1 gen. nov., sp. nov., a new member of the Roseobacter clade isolated at Lokis Castle Vent Field on the Arctic Mid-Oceanic Ridge.</title>
        <authorList>
            <person name="Le Moine Bauer S."/>
            <person name="Sjoeberg A.G."/>
            <person name="L'Haridon S."/>
            <person name="Stokke R."/>
            <person name="Roalkvam I."/>
            <person name="Steen I.H."/>
            <person name="Dahle H."/>
        </authorList>
    </citation>
    <scope>NUCLEOTIDE SEQUENCE [LARGE SCALE GENOMIC DNA]</scope>
    <source>
        <strain evidence="4 5">BAR1</strain>
    </source>
</reference>
<accession>A0A347UD74</accession>
<evidence type="ECO:0000313" key="4">
    <source>
        <dbReference type="EMBL" id="AXX96802.1"/>
    </source>
</evidence>
<sequence>MAEPSAGDYLAARHASYMSDYKAGSEYYTKALLSDPSNPVLLENALVSFVGLGDFGRAIPVARKMESDGIVSQISRMVLVVALAKAEDYDTLLAKLDKGETVGPLVDGLIGAWAEIAKGNKPAAMAGFDEVAQGKGMRSFGLYHKALALASIGDFDEAEKIFAGDASGPVRITIGGVLAHVEILSQLGRNADGLEILSKVFGDEPDPRVAQLRDALKAGDKVPFSLAHNANEGMAEVFFSVASALKGETDDGYTLIYSRMAEQLNPNHIDAILLSAGMLEKLERYDLATDTYNRVPRDDPSFFAAEQGRAAAMRKAGKEEAALEVLQQLAKSHGNLPSVHSALGDAYRQQKRYKEAAEAYDRAVGLSGKPTPDDWFLYYARGISRERIEDWDKAEADFRLALELNPNQPQVLNYLGYSLLEHNIKLDEALKMIQRAVLAQPNDGYITDSLGWALFRLGRYDDAMKYMQRAAELTPVDPIVTDHLGDALWAVGRKLEARFQWRRALSYEPEPKEVTRIRRKLEIGLDAVLEEEGADPIPVAANGD</sequence>
<protein>
    <submittedName>
        <fullName evidence="4">Tetratricopeptide repeat protein</fullName>
    </submittedName>
</protein>
<dbReference type="Pfam" id="PF13432">
    <property type="entry name" value="TPR_16"/>
    <property type="match status" value="2"/>
</dbReference>
<dbReference type="AlphaFoldDB" id="A0A347UD74"/>
<organism evidence="4 5">
    <name type="scientific">Profundibacter amoris</name>
    <dbReference type="NCBI Taxonomy" id="2171755"/>
    <lineage>
        <taxon>Bacteria</taxon>
        <taxon>Pseudomonadati</taxon>
        <taxon>Pseudomonadota</taxon>
        <taxon>Alphaproteobacteria</taxon>
        <taxon>Rhodobacterales</taxon>
        <taxon>Paracoccaceae</taxon>
        <taxon>Profundibacter</taxon>
    </lineage>
</organism>
<dbReference type="SUPFAM" id="SSF48452">
    <property type="entry name" value="TPR-like"/>
    <property type="match status" value="2"/>
</dbReference>
<gene>
    <name evidence="4" type="ORF">BAR1_01945</name>
</gene>
<keyword evidence="5" id="KW-1185">Reference proteome</keyword>
<feature type="repeat" description="TPR" evidence="3">
    <location>
        <begin position="375"/>
        <end position="408"/>
    </location>
</feature>
<dbReference type="PANTHER" id="PTHR44858">
    <property type="entry name" value="TETRATRICOPEPTIDE REPEAT PROTEIN 6"/>
    <property type="match status" value="1"/>
</dbReference>